<dbReference type="SUPFAM" id="SSF46689">
    <property type="entry name" value="Homeodomain-like"/>
    <property type="match status" value="1"/>
</dbReference>
<keyword evidence="4" id="KW-1185">Reference proteome</keyword>
<protein>
    <recommendedName>
        <fullName evidence="2">Transposase Tc1-like domain-containing protein</fullName>
    </recommendedName>
</protein>
<sequence>MPRRPGQRDSTLETRGKLVTLWNEGVSKREIVERIRQVERWIRREQEGAENNRPLITLSRSSRRPILNDGDKENIIEQAANLPFTITTIIRDALQLNCSIYTVRRIINAGGLRCRRPARKPELTQDQANSRLQFAYDNLNRDWSRVIFTDEKTFCTSTDGKKVLWRSANTRYLPQNIQSSRRSGRISVGYWG</sequence>
<dbReference type="GO" id="GO:0005634">
    <property type="term" value="C:nucleus"/>
    <property type="evidence" value="ECO:0007669"/>
    <property type="project" value="UniProtKB-SubCell"/>
</dbReference>
<evidence type="ECO:0000313" key="4">
    <source>
        <dbReference type="Proteomes" id="UP000801492"/>
    </source>
</evidence>
<dbReference type="EMBL" id="VTPC01073982">
    <property type="protein sequence ID" value="KAF2888771.1"/>
    <property type="molecule type" value="Genomic_DNA"/>
</dbReference>
<feature type="domain" description="Transposase Tc1-like" evidence="2">
    <location>
        <begin position="73"/>
        <end position="140"/>
    </location>
</feature>
<name>A0A8K0CND2_IGNLU</name>
<dbReference type="GO" id="GO:0015074">
    <property type="term" value="P:DNA integration"/>
    <property type="evidence" value="ECO:0007669"/>
    <property type="project" value="InterPro"/>
</dbReference>
<reference evidence="3" key="1">
    <citation type="submission" date="2019-08" db="EMBL/GenBank/DDBJ databases">
        <title>The genome of the North American firefly Photinus pyralis.</title>
        <authorList>
            <consortium name="Photinus pyralis genome working group"/>
            <person name="Fallon T.R."/>
            <person name="Sander Lower S.E."/>
            <person name="Weng J.-K."/>
        </authorList>
    </citation>
    <scope>NUCLEOTIDE SEQUENCE</scope>
    <source>
        <strain evidence="3">TRF0915ILg1</strain>
        <tissue evidence="3">Whole body</tissue>
    </source>
</reference>
<comment type="subcellular location">
    <subcellularLocation>
        <location evidence="1">Nucleus</location>
    </subcellularLocation>
</comment>
<evidence type="ECO:0000259" key="2">
    <source>
        <dbReference type="Pfam" id="PF01498"/>
    </source>
</evidence>
<evidence type="ECO:0000313" key="3">
    <source>
        <dbReference type="EMBL" id="KAF2888771.1"/>
    </source>
</evidence>
<gene>
    <name evidence="3" type="ORF">ILUMI_17401</name>
</gene>
<evidence type="ECO:0000256" key="1">
    <source>
        <dbReference type="ARBA" id="ARBA00004123"/>
    </source>
</evidence>
<dbReference type="Proteomes" id="UP000801492">
    <property type="component" value="Unassembled WGS sequence"/>
</dbReference>
<comment type="caution">
    <text evidence="3">The sequence shown here is derived from an EMBL/GenBank/DDBJ whole genome shotgun (WGS) entry which is preliminary data.</text>
</comment>
<dbReference type="OrthoDB" id="9996331at2759"/>
<dbReference type="GO" id="GO:0006313">
    <property type="term" value="P:DNA transposition"/>
    <property type="evidence" value="ECO:0007669"/>
    <property type="project" value="InterPro"/>
</dbReference>
<accession>A0A8K0CND2</accession>
<dbReference type="InterPro" id="IPR009057">
    <property type="entry name" value="Homeodomain-like_sf"/>
</dbReference>
<dbReference type="AlphaFoldDB" id="A0A8K0CND2"/>
<dbReference type="GO" id="GO:0003677">
    <property type="term" value="F:DNA binding"/>
    <property type="evidence" value="ECO:0007669"/>
    <property type="project" value="InterPro"/>
</dbReference>
<dbReference type="InterPro" id="IPR002492">
    <property type="entry name" value="Transposase_Tc1-like"/>
</dbReference>
<dbReference type="Gene3D" id="3.30.420.10">
    <property type="entry name" value="Ribonuclease H-like superfamily/Ribonuclease H"/>
    <property type="match status" value="1"/>
</dbReference>
<organism evidence="3 4">
    <name type="scientific">Ignelater luminosus</name>
    <name type="common">Cucubano</name>
    <name type="synonym">Pyrophorus luminosus</name>
    <dbReference type="NCBI Taxonomy" id="2038154"/>
    <lineage>
        <taxon>Eukaryota</taxon>
        <taxon>Metazoa</taxon>
        <taxon>Ecdysozoa</taxon>
        <taxon>Arthropoda</taxon>
        <taxon>Hexapoda</taxon>
        <taxon>Insecta</taxon>
        <taxon>Pterygota</taxon>
        <taxon>Neoptera</taxon>
        <taxon>Endopterygota</taxon>
        <taxon>Coleoptera</taxon>
        <taxon>Polyphaga</taxon>
        <taxon>Elateriformia</taxon>
        <taxon>Elateroidea</taxon>
        <taxon>Elateridae</taxon>
        <taxon>Agrypninae</taxon>
        <taxon>Pyrophorini</taxon>
        <taxon>Ignelater</taxon>
    </lineage>
</organism>
<dbReference type="Pfam" id="PF01498">
    <property type="entry name" value="HTH_Tnp_Tc3_2"/>
    <property type="match status" value="1"/>
</dbReference>
<dbReference type="InterPro" id="IPR036397">
    <property type="entry name" value="RNaseH_sf"/>
</dbReference>
<proteinExistence type="predicted"/>